<feature type="domain" description="Chemotaxis phosphatase CheX-like" evidence="2">
    <location>
        <begin position="7"/>
        <end position="80"/>
    </location>
</feature>
<organism evidence="3">
    <name type="scientific">marine sediment metagenome</name>
    <dbReference type="NCBI Taxonomy" id="412755"/>
    <lineage>
        <taxon>unclassified sequences</taxon>
        <taxon>metagenomes</taxon>
        <taxon>ecological metagenomes</taxon>
    </lineage>
</organism>
<protein>
    <recommendedName>
        <fullName evidence="2">Chemotaxis phosphatase CheX-like domain-containing protein</fullName>
    </recommendedName>
</protein>
<dbReference type="SUPFAM" id="SSF103039">
    <property type="entry name" value="CheC-like"/>
    <property type="match status" value="1"/>
</dbReference>
<gene>
    <name evidence="3" type="ORF">S01H1_62444</name>
</gene>
<sequence length="114" mass="11962">YGLSIAPALAMVSRIMGQAFTEFDDLARSGIAELGNVITGRASIKLAEAGFESNITPPTLVQGKGIKISTLQFPRVVVPLKTEVGELTVHIALRQTPANAASEIFVPILTSVGT</sequence>
<dbReference type="GO" id="GO:0006935">
    <property type="term" value="P:chemotaxis"/>
    <property type="evidence" value="ECO:0007669"/>
    <property type="project" value="UniProtKB-KW"/>
</dbReference>
<name>X0XX75_9ZZZZ</name>
<accession>X0XX75</accession>
<dbReference type="Gene3D" id="3.40.1550.10">
    <property type="entry name" value="CheC-like"/>
    <property type="match status" value="1"/>
</dbReference>
<dbReference type="InterPro" id="IPR028051">
    <property type="entry name" value="CheX-like_dom"/>
</dbReference>
<dbReference type="PANTHER" id="PTHR39452:SF1">
    <property type="entry name" value="CHEY-P PHOSPHATASE CHEX"/>
    <property type="match status" value="1"/>
</dbReference>
<evidence type="ECO:0000259" key="2">
    <source>
        <dbReference type="Pfam" id="PF13690"/>
    </source>
</evidence>
<dbReference type="CDD" id="cd17906">
    <property type="entry name" value="CheX"/>
    <property type="match status" value="1"/>
</dbReference>
<feature type="non-terminal residue" evidence="3">
    <location>
        <position position="1"/>
    </location>
</feature>
<comment type="caution">
    <text evidence="3">The sequence shown here is derived from an EMBL/GenBank/DDBJ whole genome shotgun (WGS) entry which is preliminary data.</text>
</comment>
<dbReference type="EMBL" id="BARS01041013">
    <property type="protein sequence ID" value="GAG41188.1"/>
    <property type="molecule type" value="Genomic_DNA"/>
</dbReference>
<dbReference type="InterPro" id="IPR038756">
    <property type="entry name" value="CheX-like"/>
</dbReference>
<dbReference type="InterPro" id="IPR028976">
    <property type="entry name" value="CheC-like_sf"/>
</dbReference>
<keyword evidence="1" id="KW-0145">Chemotaxis</keyword>
<reference evidence="3" key="1">
    <citation type="journal article" date="2014" name="Front. Microbiol.">
        <title>High frequency of phylogenetically diverse reductive dehalogenase-homologous genes in deep subseafloor sedimentary metagenomes.</title>
        <authorList>
            <person name="Kawai M."/>
            <person name="Futagami T."/>
            <person name="Toyoda A."/>
            <person name="Takaki Y."/>
            <person name="Nishi S."/>
            <person name="Hori S."/>
            <person name="Arai W."/>
            <person name="Tsubouchi T."/>
            <person name="Morono Y."/>
            <person name="Uchiyama I."/>
            <person name="Ito T."/>
            <person name="Fujiyama A."/>
            <person name="Inagaki F."/>
            <person name="Takami H."/>
        </authorList>
    </citation>
    <scope>NUCLEOTIDE SEQUENCE</scope>
    <source>
        <strain evidence="3">Expedition CK06-06</strain>
    </source>
</reference>
<dbReference type="Pfam" id="PF13690">
    <property type="entry name" value="CheX"/>
    <property type="match status" value="1"/>
</dbReference>
<evidence type="ECO:0000256" key="1">
    <source>
        <dbReference type="ARBA" id="ARBA00022500"/>
    </source>
</evidence>
<dbReference type="PANTHER" id="PTHR39452">
    <property type="entry name" value="CHEY-P PHOSPHATASE CHEX"/>
    <property type="match status" value="1"/>
</dbReference>
<proteinExistence type="predicted"/>
<dbReference type="AlphaFoldDB" id="X0XX75"/>
<evidence type="ECO:0000313" key="3">
    <source>
        <dbReference type="EMBL" id="GAG41188.1"/>
    </source>
</evidence>